<dbReference type="GO" id="GO:0005886">
    <property type="term" value="C:plasma membrane"/>
    <property type="evidence" value="ECO:0007669"/>
    <property type="project" value="UniProtKB-SubCell"/>
</dbReference>
<evidence type="ECO:0000256" key="6">
    <source>
        <dbReference type="ARBA" id="ARBA00023122"/>
    </source>
</evidence>
<dbReference type="InterPro" id="IPR016169">
    <property type="entry name" value="FAD-bd_PCMH_sub2"/>
</dbReference>
<evidence type="ECO:0000256" key="9">
    <source>
        <dbReference type="PROSITE-ProRule" id="PRU01193"/>
    </source>
</evidence>
<dbReference type="InterPro" id="IPR036318">
    <property type="entry name" value="FAD-bd_PCMH-like_sf"/>
</dbReference>
<dbReference type="PROSITE" id="PS51846">
    <property type="entry name" value="CNNM"/>
    <property type="match status" value="1"/>
</dbReference>
<dbReference type="SUPFAM" id="SSF54631">
    <property type="entry name" value="CBS-domain pair"/>
    <property type="match status" value="1"/>
</dbReference>
<feature type="domain" description="CNNM transmembrane" evidence="11">
    <location>
        <begin position="1"/>
        <end position="202"/>
    </location>
</feature>
<dbReference type="Pfam" id="PF03471">
    <property type="entry name" value="CorC_HlyC"/>
    <property type="match status" value="1"/>
</dbReference>
<dbReference type="SMART" id="SM00116">
    <property type="entry name" value="CBS"/>
    <property type="match status" value="2"/>
</dbReference>
<dbReference type="InterPro" id="IPR046342">
    <property type="entry name" value="CBS_dom_sf"/>
</dbReference>
<keyword evidence="2" id="KW-1003">Cell membrane</keyword>
<evidence type="ECO:0000256" key="4">
    <source>
        <dbReference type="ARBA" id="ARBA00022737"/>
    </source>
</evidence>
<comment type="subcellular location">
    <subcellularLocation>
        <location evidence="1">Cell membrane</location>
        <topology evidence="1">Multi-pass membrane protein</topology>
    </subcellularLocation>
</comment>
<protein>
    <submittedName>
        <fullName evidence="12">Hemolysin</fullName>
    </submittedName>
</protein>
<dbReference type="Gene3D" id="3.30.465.10">
    <property type="match status" value="1"/>
</dbReference>
<name>A0A2T3WBV1_9DEIO</name>
<dbReference type="OrthoDB" id="9798188at2"/>
<dbReference type="GO" id="GO:0050660">
    <property type="term" value="F:flavin adenine dinucleotide binding"/>
    <property type="evidence" value="ECO:0007669"/>
    <property type="project" value="InterPro"/>
</dbReference>
<evidence type="ECO:0000256" key="2">
    <source>
        <dbReference type="ARBA" id="ARBA00022475"/>
    </source>
</evidence>
<keyword evidence="4" id="KW-0677">Repeat</keyword>
<evidence type="ECO:0000256" key="7">
    <source>
        <dbReference type="ARBA" id="ARBA00023136"/>
    </source>
</evidence>
<dbReference type="InterPro" id="IPR051676">
    <property type="entry name" value="UPF0053_domain"/>
</dbReference>
<dbReference type="Gene3D" id="3.10.580.10">
    <property type="entry name" value="CBS-domain"/>
    <property type="match status" value="1"/>
</dbReference>
<keyword evidence="13" id="KW-1185">Reference proteome</keyword>
<accession>A0A2T3WBV1</accession>
<evidence type="ECO:0000259" key="10">
    <source>
        <dbReference type="PROSITE" id="PS51371"/>
    </source>
</evidence>
<evidence type="ECO:0000313" key="13">
    <source>
        <dbReference type="Proteomes" id="UP000240317"/>
    </source>
</evidence>
<dbReference type="AlphaFoldDB" id="A0A2T3WBV1"/>
<gene>
    <name evidence="12" type="ORF">C8263_03145</name>
</gene>
<evidence type="ECO:0000313" key="12">
    <source>
        <dbReference type="EMBL" id="PTA69337.1"/>
    </source>
</evidence>
<evidence type="ECO:0000256" key="3">
    <source>
        <dbReference type="ARBA" id="ARBA00022692"/>
    </source>
</evidence>
<keyword evidence="5 9" id="KW-1133">Transmembrane helix</keyword>
<evidence type="ECO:0000256" key="1">
    <source>
        <dbReference type="ARBA" id="ARBA00004651"/>
    </source>
</evidence>
<proteinExistence type="predicted"/>
<dbReference type="CDD" id="cd04590">
    <property type="entry name" value="CBS_pair_CorC_HlyC_assoc"/>
    <property type="match status" value="1"/>
</dbReference>
<dbReference type="Pfam" id="PF01595">
    <property type="entry name" value="CNNM"/>
    <property type="match status" value="1"/>
</dbReference>
<feature type="domain" description="CBS" evidence="10">
    <location>
        <begin position="285"/>
        <end position="342"/>
    </location>
</feature>
<keyword evidence="3 9" id="KW-0812">Transmembrane</keyword>
<organism evidence="12 13">
    <name type="scientific">Deinococcus arcticus</name>
    <dbReference type="NCBI Taxonomy" id="2136176"/>
    <lineage>
        <taxon>Bacteria</taxon>
        <taxon>Thermotogati</taxon>
        <taxon>Deinococcota</taxon>
        <taxon>Deinococci</taxon>
        <taxon>Deinococcales</taxon>
        <taxon>Deinococcaceae</taxon>
        <taxon>Deinococcus</taxon>
    </lineage>
</organism>
<sequence>MNDLFGVLALFFLVLMNGFFVAAEFALVSVRRTRIDQLAEEGNATARVTQRALQNLDLYIAATQLGITMASLAIGFVAEPAIEHLIEPLFPEGQFTEGQIKAISFGVAFAISTVLHIVFGELAPKTWALQRSEQVSLIVTRPLLIFTTIFKGVIKGLNAMGNGVVRLFGLRGVSGHHTAYSEEEIRMIVSASSQEGVLEDDEKELVYNVFDLSDTTVREVMTPRIEMVLADSAAPLRRLLDMHAEHGYSRIPVFQDTPDNIVGVVHTSDVLAHLDALDHTLIADIMRPVFFVPEGMKIKDLLAKMRDKKSHLSIVVDEFGGTSGLVTLEDALEEIVGEIYDETDEEEVPMIEVIGEGMYLMDASLTVGEVEERLGSNIEDGEGEFDTLSGFMTSHFGDIPEAGQHFTHNGWTFTVEAADQRRVTRVRVERALNPDPLDSESGHE</sequence>
<dbReference type="RefSeq" id="WP_107136648.1">
    <property type="nucleotide sequence ID" value="NZ_PYSV01000002.1"/>
</dbReference>
<dbReference type="Pfam" id="PF00571">
    <property type="entry name" value="CBS"/>
    <property type="match status" value="2"/>
</dbReference>
<reference evidence="12 13" key="1">
    <citation type="submission" date="2018-03" db="EMBL/GenBank/DDBJ databases">
        <title>Draft genome of Deinococcus sp. OD32.</title>
        <authorList>
            <person name="Wang X.-P."/>
            <person name="Du Z.-J."/>
        </authorList>
    </citation>
    <scope>NUCLEOTIDE SEQUENCE [LARGE SCALE GENOMIC DNA]</scope>
    <source>
        <strain evidence="12 13">OD32</strain>
    </source>
</reference>
<dbReference type="PROSITE" id="PS51371">
    <property type="entry name" value="CBS"/>
    <property type="match status" value="2"/>
</dbReference>
<dbReference type="EMBL" id="PYSV01000002">
    <property type="protein sequence ID" value="PTA69337.1"/>
    <property type="molecule type" value="Genomic_DNA"/>
</dbReference>
<dbReference type="FunFam" id="3.10.580.10:FF:000002">
    <property type="entry name" value="Magnesium/cobalt efflux protein CorC"/>
    <property type="match status" value="1"/>
</dbReference>
<evidence type="ECO:0000259" key="11">
    <source>
        <dbReference type="PROSITE" id="PS51846"/>
    </source>
</evidence>
<dbReference type="InterPro" id="IPR002550">
    <property type="entry name" value="CNNM"/>
</dbReference>
<comment type="caution">
    <text evidence="12">The sequence shown here is derived from an EMBL/GenBank/DDBJ whole genome shotgun (WGS) entry which is preliminary data.</text>
</comment>
<keyword evidence="6 8" id="KW-0129">CBS domain</keyword>
<dbReference type="PANTHER" id="PTHR43099:SF2">
    <property type="entry name" value="UPF0053 PROTEIN YRKA"/>
    <property type="match status" value="1"/>
</dbReference>
<evidence type="ECO:0000256" key="8">
    <source>
        <dbReference type="PROSITE-ProRule" id="PRU00703"/>
    </source>
</evidence>
<dbReference type="SMART" id="SM01091">
    <property type="entry name" value="CorC_HlyC"/>
    <property type="match status" value="1"/>
</dbReference>
<dbReference type="InterPro" id="IPR005170">
    <property type="entry name" value="Transptr-assoc_dom"/>
</dbReference>
<keyword evidence="7 9" id="KW-0472">Membrane</keyword>
<evidence type="ECO:0000256" key="5">
    <source>
        <dbReference type="ARBA" id="ARBA00022989"/>
    </source>
</evidence>
<dbReference type="InterPro" id="IPR044751">
    <property type="entry name" value="Ion_transp-like_CBS"/>
</dbReference>
<dbReference type="Proteomes" id="UP000240317">
    <property type="component" value="Unassembled WGS sequence"/>
</dbReference>
<dbReference type="InterPro" id="IPR000644">
    <property type="entry name" value="CBS_dom"/>
</dbReference>
<feature type="domain" description="CBS" evidence="10">
    <location>
        <begin position="221"/>
        <end position="281"/>
    </location>
</feature>
<dbReference type="PANTHER" id="PTHR43099">
    <property type="entry name" value="UPF0053 PROTEIN YRKA"/>
    <property type="match status" value="1"/>
</dbReference>
<dbReference type="SUPFAM" id="SSF56176">
    <property type="entry name" value="FAD-binding/transporter-associated domain-like"/>
    <property type="match status" value="1"/>
</dbReference>